<dbReference type="OrthoDB" id="5964980at2759"/>
<evidence type="ECO:0000256" key="1">
    <source>
        <dbReference type="SAM" id="MobiDB-lite"/>
    </source>
</evidence>
<organism evidence="2 3">
    <name type="scientific">Chrysochloris asiatica</name>
    <name type="common">Cape golden mole</name>
    <dbReference type="NCBI Taxonomy" id="185453"/>
    <lineage>
        <taxon>Eukaryota</taxon>
        <taxon>Metazoa</taxon>
        <taxon>Chordata</taxon>
        <taxon>Craniata</taxon>
        <taxon>Vertebrata</taxon>
        <taxon>Euteleostomi</taxon>
        <taxon>Mammalia</taxon>
        <taxon>Eutheria</taxon>
        <taxon>Afrotheria</taxon>
        <taxon>Chrysochloridae</taxon>
        <taxon>Chrysochlorinae</taxon>
        <taxon>Chrysochloris</taxon>
    </lineage>
</organism>
<dbReference type="CTD" id="114825"/>
<proteinExistence type="predicted"/>
<dbReference type="Proteomes" id="UP000504623">
    <property type="component" value="Unplaced"/>
</dbReference>
<sequence>MAAVAAEAAATAASPGEGGAGEAEPEMEPIPGSEAGTDTLPVTATEASVPDGEADGQQSAPQADEPPLPPPPPPPGELARSPEAAEPEPEAEEKLPARAADPATVALQEGPDLSPSPVPPPEQPLAPEEREEPPLPQPVTPALVPPTGGDSAVSQLIPGSEVRVTLDHIIEDALVVSFRFGEKLFSGVLMDLSKRYEVQRLPFTALHSVCCNSTHSDGLNKWQQLHQTVTSPAAPLQCLTDHCGFRLGALKLTVKRAGLSVLSTATE</sequence>
<feature type="compositionally biased region" description="Low complexity" evidence="1">
    <location>
        <begin position="1"/>
        <end position="15"/>
    </location>
</feature>
<feature type="compositionally biased region" description="Pro residues" evidence="1">
    <location>
        <begin position="114"/>
        <end position="124"/>
    </location>
</feature>
<reference evidence="3" key="1">
    <citation type="submission" date="2025-08" db="UniProtKB">
        <authorList>
            <consortium name="RefSeq"/>
        </authorList>
    </citation>
    <scope>IDENTIFICATION</scope>
    <source>
        <tissue evidence="3">Spleen</tissue>
    </source>
</reference>
<evidence type="ECO:0000313" key="3">
    <source>
        <dbReference type="RefSeq" id="XP_006865004.1"/>
    </source>
</evidence>
<feature type="region of interest" description="Disordered" evidence="1">
    <location>
        <begin position="1"/>
        <end position="154"/>
    </location>
</feature>
<dbReference type="RefSeq" id="XP_006865004.1">
    <property type="nucleotide sequence ID" value="XM_006864942.1"/>
</dbReference>
<accession>A0A9B0WPA7</accession>
<dbReference type="GeneID" id="102827279"/>
<feature type="compositionally biased region" description="Pro residues" evidence="1">
    <location>
        <begin position="64"/>
        <end position="76"/>
    </location>
</feature>
<protein>
    <submittedName>
        <fullName evidence="3">PWWP domain-containing protein 2A</fullName>
    </submittedName>
</protein>
<keyword evidence="2" id="KW-1185">Reference proteome</keyword>
<gene>
    <name evidence="3" type="primary">PWWP2A</name>
</gene>
<evidence type="ECO:0000313" key="2">
    <source>
        <dbReference type="Proteomes" id="UP000504623"/>
    </source>
</evidence>
<name>A0A9B0WPA7_CHRAS</name>
<dbReference type="AlphaFoldDB" id="A0A9B0WPA7"/>